<dbReference type="InterPro" id="IPR029063">
    <property type="entry name" value="SAM-dependent_MTases_sf"/>
</dbReference>
<sequence length="334" mass="38423">MLRREKRLGFCFALVCLVLFLRIIFTSEPLGEIPLNQFAVREYTKENFIELVARTYGTSRLLDTLTYDHLTYVEIRDEVVEVDGRKEIRRIAKKDNKLMTCAYLKFPSKLTRSTLDTRKWEIDVYRKPRRSQGAIVDELFASGALSPTPESSARVLTLGLGGGFLNTYLHHAFPQMSITAVEFHRPTVEMAKKWFSLEPDNSLQVVIEDGVLFLEKSALRGRPYNAVILDACFIHTLDELHCPSTAFLNPQPIKDMAKVVGEQGVLIVDVFSNSHYPESVVREIEKKFLKYFKYSKIKHVEGTSNYIITFTQFKHKELYTILDKAFLKPSDAHE</sequence>
<evidence type="ECO:0000313" key="1">
    <source>
        <dbReference type="EMBL" id="KAK5978800.1"/>
    </source>
</evidence>
<name>A0AAN8FLT1_TRICO</name>
<keyword evidence="2" id="KW-1185">Reference proteome</keyword>
<dbReference type="AlphaFoldDB" id="A0AAN8FLT1"/>
<dbReference type="EMBL" id="WIXE01008999">
    <property type="protein sequence ID" value="KAK5978800.1"/>
    <property type="molecule type" value="Genomic_DNA"/>
</dbReference>
<protein>
    <submittedName>
        <fullName evidence="1">Uncharacterized protein</fullName>
    </submittedName>
</protein>
<dbReference type="Proteomes" id="UP001331761">
    <property type="component" value="Unassembled WGS sequence"/>
</dbReference>
<gene>
    <name evidence="1" type="ORF">GCK32_001191</name>
</gene>
<accession>A0AAN8FLT1</accession>
<dbReference type="Gene3D" id="3.40.50.150">
    <property type="entry name" value="Vaccinia Virus protein VP39"/>
    <property type="match status" value="1"/>
</dbReference>
<comment type="caution">
    <text evidence="1">The sequence shown here is derived from an EMBL/GenBank/DDBJ whole genome shotgun (WGS) entry which is preliminary data.</text>
</comment>
<evidence type="ECO:0000313" key="2">
    <source>
        <dbReference type="Proteomes" id="UP001331761"/>
    </source>
</evidence>
<proteinExistence type="predicted"/>
<reference evidence="1 2" key="1">
    <citation type="submission" date="2019-10" db="EMBL/GenBank/DDBJ databases">
        <title>Assembly and Annotation for the nematode Trichostrongylus colubriformis.</title>
        <authorList>
            <person name="Martin J."/>
        </authorList>
    </citation>
    <scope>NUCLEOTIDE SEQUENCE [LARGE SCALE GENOMIC DNA]</scope>
    <source>
        <strain evidence="1">G859</strain>
        <tissue evidence="1">Whole worm</tissue>
    </source>
</reference>
<dbReference type="SUPFAM" id="SSF53335">
    <property type="entry name" value="S-adenosyl-L-methionine-dependent methyltransferases"/>
    <property type="match status" value="1"/>
</dbReference>
<organism evidence="1 2">
    <name type="scientific">Trichostrongylus colubriformis</name>
    <name type="common">Black scour worm</name>
    <dbReference type="NCBI Taxonomy" id="6319"/>
    <lineage>
        <taxon>Eukaryota</taxon>
        <taxon>Metazoa</taxon>
        <taxon>Ecdysozoa</taxon>
        <taxon>Nematoda</taxon>
        <taxon>Chromadorea</taxon>
        <taxon>Rhabditida</taxon>
        <taxon>Rhabditina</taxon>
        <taxon>Rhabditomorpha</taxon>
        <taxon>Strongyloidea</taxon>
        <taxon>Trichostrongylidae</taxon>
        <taxon>Trichostrongylus</taxon>
    </lineage>
</organism>